<feature type="chain" id="PRO_5035900912" evidence="1">
    <location>
        <begin position="18"/>
        <end position="102"/>
    </location>
</feature>
<comment type="caution">
    <text evidence="2">The sequence shown here is derived from an EMBL/GenBank/DDBJ whole genome shotgun (WGS) entry which is preliminary data.</text>
</comment>
<keyword evidence="1" id="KW-0732">Signal</keyword>
<evidence type="ECO:0000313" key="2">
    <source>
        <dbReference type="EMBL" id="CAH1798427.1"/>
    </source>
</evidence>
<dbReference type="Proteomes" id="UP000749559">
    <property type="component" value="Unassembled WGS sequence"/>
</dbReference>
<evidence type="ECO:0000256" key="1">
    <source>
        <dbReference type="SAM" id="SignalP"/>
    </source>
</evidence>
<dbReference type="AlphaFoldDB" id="A0A8S4PWN2"/>
<accession>A0A8S4PWN2</accession>
<feature type="signal peptide" evidence="1">
    <location>
        <begin position="1"/>
        <end position="17"/>
    </location>
</feature>
<evidence type="ECO:0000313" key="3">
    <source>
        <dbReference type="Proteomes" id="UP000749559"/>
    </source>
</evidence>
<name>A0A8S4PWN2_OWEFU</name>
<organism evidence="2 3">
    <name type="scientific">Owenia fusiformis</name>
    <name type="common">Polychaete worm</name>
    <dbReference type="NCBI Taxonomy" id="6347"/>
    <lineage>
        <taxon>Eukaryota</taxon>
        <taxon>Metazoa</taxon>
        <taxon>Spiralia</taxon>
        <taxon>Lophotrochozoa</taxon>
        <taxon>Annelida</taxon>
        <taxon>Polychaeta</taxon>
        <taxon>Sedentaria</taxon>
        <taxon>Canalipalpata</taxon>
        <taxon>Sabellida</taxon>
        <taxon>Oweniida</taxon>
        <taxon>Oweniidae</taxon>
        <taxon>Owenia</taxon>
    </lineage>
</organism>
<proteinExistence type="predicted"/>
<reference evidence="2" key="1">
    <citation type="submission" date="2022-03" db="EMBL/GenBank/DDBJ databases">
        <authorList>
            <person name="Martin C."/>
        </authorList>
    </citation>
    <scope>NUCLEOTIDE SEQUENCE</scope>
</reference>
<sequence>APISILPLLWSCNVVRGMPVWRAVDLTDWPFPINSRALRMSSSDQPGFLFLALYLRGILKKITIQSECNIICNTIATTRGQQNNHWALLRLLFHITLTLILR</sequence>
<feature type="non-terminal residue" evidence="2">
    <location>
        <position position="1"/>
    </location>
</feature>
<protein>
    <submittedName>
        <fullName evidence="2">Uncharacterized protein</fullName>
    </submittedName>
</protein>
<gene>
    <name evidence="2" type="ORF">OFUS_LOCUS22576</name>
</gene>
<dbReference type="EMBL" id="CAIIXF020000011">
    <property type="protein sequence ID" value="CAH1798427.1"/>
    <property type="molecule type" value="Genomic_DNA"/>
</dbReference>
<keyword evidence="3" id="KW-1185">Reference proteome</keyword>